<gene>
    <name evidence="1" type="ORF">FWILDA_LOCUS6547</name>
</gene>
<protein>
    <submittedName>
        <fullName evidence="1">12947_t:CDS:1</fullName>
    </submittedName>
</protein>
<dbReference type="EMBL" id="CAMKVN010001199">
    <property type="protein sequence ID" value="CAI2174348.1"/>
    <property type="molecule type" value="Genomic_DNA"/>
</dbReference>
<evidence type="ECO:0000313" key="2">
    <source>
        <dbReference type="Proteomes" id="UP001153678"/>
    </source>
</evidence>
<dbReference type="AlphaFoldDB" id="A0A9W4WZ45"/>
<name>A0A9W4WZ45_9GLOM</name>
<evidence type="ECO:0000313" key="1">
    <source>
        <dbReference type="EMBL" id="CAI2174348.1"/>
    </source>
</evidence>
<comment type="caution">
    <text evidence="1">The sequence shown here is derived from an EMBL/GenBank/DDBJ whole genome shotgun (WGS) entry which is preliminary data.</text>
</comment>
<keyword evidence="2" id="KW-1185">Reference proteome</keyword>
<reference evidence="1" key="1">
    <citation type="submission" date="2022-08" db="EMBL/GenBank/DDBJ databases">
        <authorList>
            <person name="Kallberg Y."/>
            <person name="Tangrot J."/>
            <person name="Rosling A."/>
        </authorList>
    </citation>
    <scope>NUCLEOTIDE SEQUENCE</scope>
    <source>
        <strain evidence="1">Wild A</strain>
    </source>
</reference>
<proteinExistence type="predicted"/>
<dbReference type="OrthoDB" id="438641at2759"/>
<dbReference type="Proteomes" id="UP001153678">
    <property type="component" value="Unassembled WGS sequence"/>
</dbReference>
<feature type="non-terminal residue" evidence="1">
    <location>
        <position position="60"/>
    </location>
</feature>
<sequence length="60" mass="6960">MANYIKFDSGDENPLTQLGVVSKVKESHFRYPCPSSSCQESFCNYECYRLAKNLYHDELC</sequence>
<organism evidence="1 2">
    <name type="scientific">Funneliformis geosporum</name>
    <dbReference type="NCBI Taxonomy" id="1117311"/>
    <lineage>
        <taxon>Eukaryota</taxon>
        <taxon>Fungi</taxon>
        <taxon>Fungi incertae sedis</taxon>
        <taxon>Mucoromycota</taxon>
        <taxon>Glomeromycotina</taxon>
        <taxon>Glomeromycetes</taxon>
        <taxon>Glomerales</taxon>
        <taxon>Glomeraceae</taxon>
        <taxon>Funneliformis</taxon>
    </lineage>
</organism>
<accession>A0A9W4WZ45</accession>